<name>A0A7Y9WRZ6_9BURK</name>
<accession>A0A7Y9WRZ6</accession>
<evidence type="ECO:0000313" key="2">
    <source>
        <dbReference type="Proteomes" id="UP000540929"/>
    </source>
</evidence>
<dbReference type="Proteomes" id="UP000540929">
    <property type="component" value="Unassembled WGS sequence"/>
</dbReference>
<evidence type="ECO:0000313" key="1">
    <source>
        <dbReference type="EMBL" id="NYH25901.1"/>
    </source>
</evidence>
<gene>
    <name evidence="1" type="ORF">GGD40_005472</name>
</gene>
<protein>
    <submittedName>
        <fullName evidence="1">Uncharacterized protein</fullName>
    </submittedName>
</protein>
<organism evidence="1 2">
    <name type="scientific">Paraburkholderia bryophila</name>
    <dbReference type="NCBI Taxonomy" id="420952"/>
    <lineage>
        <taxon>Bacteria</taxon>
        <taxon>Pseudomonadati</taxon>
        <taxon>Pseudomonadota</taxon>
        <taxon>Betaproteobacteria</taxon>
        <taxon>Burkholderiales</taxon>
        <taxon>Burkholderiaceae</taxon>
        <taxon>Paraburkholderia</taxon>
    </lineage>
</organism>
<proteinExistence type="predicted"/>
<sequence>MSGRRLVLFGLCVNCRKSSASVRRAIRK</sequence>
<reference evidence="1 2" key="1">
    <citation type="submission" date="2020-07" db="EMBL/GenBank/DDBJ databases">
        <title>Exploring microbial biodiversity for novel pathways involved in the catabolism of aromatic compounds derived from lignin.</title>
        <authorList>
            <person name="Elkins J."/>
        </authorList>
    </citation>
    <scope>NUCLEOTIDE SEQUENCE [LARGE SCALE GENOMIC DNA]</scope>
    <source>
        <strain evidence="1 2">H2C3C</strain>
    </source>
</reference>
<dbReference type="EMBL" id="JACCAS010000002">
    <property type="protein sequence ID" value="NYH25901.1"/>
    <property type="molecule type" value="Genomic_DNA"/>
</dbReference>
<keyword evidence="2" id="KW-1185">Reference proteome</keyword>
<dbReference type="AlphaFoldDB" id="A0A7Y9WRZ6"/>
<comment type="caution">
    <text evidence="1">The sequence shown here is derived from an EMBL/GenBank/DDBJ whole genome shotgun (WGS) entry which is preliminary data.</text>
</comment>